<sequence length="69" mass="8115">MDEIHLALGSTHESALVRLLFAALCFKTFGERPDELSRKFDEHRIQDFRTFIRQVEEHFTETRESAAYA</sequence>
<dbReference type="RefSeq" id="WP_322609948.1">
    <property type="nucleotide sequence ID" value="NZ_JARVCO010000012.1"/>
</dbReference>
<evidence type="ECO:0000313" key="1">
    <source>
        <dbReference type="EMBL" id="MDZ8120173.1"/>
    </source>
</evidence>
<name>A0ABU5N180_9BACT</name>
<proteinExistence type="predicted"/>
<dbReference type="EMBL" id="JARVCO010000012">
    <property type="protein sequence ID" value="MDZ8120173.1"/>
    <property type="molecule type" value="Genomic_DNA"/>
</dbReference>
<gene>
    <name evidence="1" type="ORF">P9H32_16195</name>
</gene>
<organism evidence="1 2">
    <name type="scientific">Pontiella agarivorans</name>
    <dbReference type="NCBI Taxonomy" id="3038953"/>
    <lineage>
        <taxon>Bacteria</taxon>
        <taxon>Pseudomonadati</taxon>
        <taxon>Kiritimatiellota</taxon>
        <taxon>Kiritimatiellia</taxon>
        <taxon>Kiritimatiellales</taxon>
        <taxon>Pontiellaceae</taxon>
        <taxon>Pontiella</taxon>
    </lineage>
</organism>
<protein>
    <submittedName>
        <fullName evidence="1">Uncharacterized protein</fullName>
    </submittedName>
</protein>
<accession>A0ABU5N180</accession>
<evidence type="ECO:0000313" key="2">
    <source>
        <dbReference type="Proteomes" id="UP001290861"/>
    </source>
</evidence>
<dbReference type="Proteomes" id="UP001290861">
    <property type="component" value="Unassembled WGS sequence"/>
</dbReference>
<reference evidence="1 2" key="1">
    <citation type="journal article" date="2024" name="Appl. Environ. Microbiol.">
        <title>Pontiella agarivorans sp. nov., a novel marine anaerobic bacterium capable of degrading macroalgal polysaccharides and fixing nitrogen.</title>
        <authorList>
            <person name="Liu N."/>
            <person name="Kivenson V."/>
            <person name="Peng X."/>
            <person name="Cui Z."/>
            <person name="Lankiewicz T.S."/>
            <person name="Gosselin K.M."/>
            <person name="English C.J."/>
            <person name="Blair E.M."/>
            <person name="O'Malley M.A."/>
            <person name="Valentine D.L."/>
        </authorList>
    </citation>
    <scope>NUCLEOTIDE SEQUENCE [LARGE SCALE GENOMIC DNA]</scope>
    <source>
        <strain evidence="1 2">NLcol2</strain>
    </source>
</reference>
<comment type="caution">
    <text evidence="1">The sequence shown here is derived from an EMBL/GenBank/DDBJ whole genome shotgun (WGS) entry which is preliminary data.</text>
</comment>
<keyword evidence="2" id="KW-1185">Reference proteome</keyword>